<evidence type="ECO:0000313" key="2">
    <source>
        <dbReference type="Proteomes" id="UP001361239"/>
    </source>
</evidence>
<evidence type="ECO:0000313" key="1">
    <source>
        <dbReference type="EMBL" id="MEJ5976132.1"/>
    </source>
</evidence>
<gene>
    <name evidence="1" type="ORF">WG901_05775</name>
</gene>
<comment type="caution">
    <text evidence="1">The sequence shown here is derived from an EMBL/GenBank/DDBJ whole genome shotgun (WGS) entry which is preliminary data.</text>
</comment>
<evidence type="ECO:0008006" key="3">
    <source>
        <dbReference type="Google" id="ProtNLM"/>
    </source>
</evidence>
<protein>
    <recommendedName>
        <fullName evidence="3">Lipoprotein</fullName>
    </recommendedName>
</protein>
<dbReference type="EMBL" id="JBBHJZ010000001">
    <property type="protein sequence ID" value="MEJ5976132.1"/>
    <property type="molecule type" value="Genomic_DNA"/>
</dbReference>
<organism evidence="1 2">
    <name type="scientific">Novosphingobium anseongense</name>
    <dbReference type="NCBI Taxonomy" id="3133436"/>
    <lineage>
        <taxon>Bacteria</taxon>
        <taxon>Pseudomonadati</taxon>
        <taxon>Pseudomonadota</taxon>
        <taxon>Alphaproteobacteria</taxon>
        <taxon>Sphingomonadales</taxon>
        <taxon>Sphingomonadaceae</taxon>
        <taxon>Novosphingobium</taxon>
    </lineage>
</organism>
<reference evidence="1 2" key="1">
    <citation type="submission" date="2024-03" db="EMBL/GenBank/DDBJ databases">
        <authorList>
            <person name="Jo J.-H."/>
        </authorList>
    </citation>
    <scope>NUCLEOTIDE SEQUENCE [LARGE SCALE GENOMIC DNA]</scope>
    <source>
        <strain evidence="1 2">PS1R-30</strain>
    </source>
</reference>
<proteinExistence type="predicted"/>
<keyword evidence="2" id="KW-1185">Reference proteome</keyword>
<sequence length="122" mass="12772">MRGAAATVVVLALAACGKGRDTQPAPVPTKTEENHVSCAPAGARDFALACTREIAQSPDGETWVIRHPNGGFRRFVLIDGGKRIATADGADEVAATRIGSDLEVRVANDRYRFPAAADAAAR</sequence>
<name>A0ABU8RTP8_9SPHN</name>
<dbReference type="RefSeq" id="WP_339586051.1">
    <property type="nucleotide sequence ID" value="NZ_JBBHJZ010000001.1"/>
</dbReference>
<dbReference type="Proteomes" id="UP001361239">
    <property type="component" value="Unassembled WGS sequence"/>
</dbReference>
<accession>A0ABU8RTP8</accession>
<dbReference type="PROSITE" id="PS51257">
    <property type="entry name" value="PROKAR_LIPOPROTEIN"/>
    <property type="match status" value="1"/>
</dbReference>